<feature type="non-terminal residue" evidence="3">
    <location>
        <position position="1"/>
    </location>
</feature>
<dbReference type="CDD" id="cd17075">
    <property type="entry name" value="UBX1_UBXN9"/>
    <property type="match status" value="1"/>
</dbReference>
<name>A0AAV5SIM4_9BILA</name>
<proteinExistence type="predicted"/>
<dbReference type="PANTHER" id="PTHR46467:SF1">
    <property type="entry name" value="TETHER CONTAINING UBX DOMAIN FOR GLUT4"/>
    <property type="match status" value="1"/>
</dbReference>
<feature type="domain" description="TUG ubiquitin-like" evidence="2">
    <location>
        <begin position="10"/>
        <end position="73"/>
    </location>
</feature>
<evidence type="ECO:0000259" key="2">
    <source>
        <dbReference type="Pfam" id="PF11470"/>
    </source>
</evidence>
<dbReference type="CDD" id="cd16105">
    <property type="entry name" value="Ubl_ASPSCR1_like"/>
    <property type="match status" value="1"/>
</dbReference>
<dbReference type="InterPro" id="IPR029071">
    <property type="entry name" value="Ubiquitin-like_domsf"/>
</dbReference>
<dbReference type="SUPFAM" id="SSF54236">
    <property type="entry name" value="Ubiquitin-like"/>
    <property type="match status" value="2"/>
</dbReference>
<feature type="region of interest" description="Disordered" evidence="1">
    <location>
        <begin position="198"/>
        <end position="244"/>
    </location>
</feature>
<dbReference type="Pfam" id="PF11470">
    <property type="entry name" value="TUG-UBL1"/>
    <property type="match status" value="1"/>
</dbReference>
<dbReference type="InterPro" id="IPR059238">
    <property type="entry name" value="UBX1_UBXN9"/>
</dbReference>
<dbReference type="EMBL" id="BTSX01000001">
    <property type="protein sequence ID" value="GMS80010.1"/>
    <property type="molecule type" value="Genomic_DNA"/>
</dbReference>
<dbReference type="GO" id="GO:0006886">
    <property type="term" value="P:intracellular protein transport"/>
    <property type="evidence" value="ECO:0007669"/>
    <property type="project" value="TreeGrafter"/>
</dbReference>
<dbReference type="GO" id="GO:0005737">
    <property type="term" value="C:cytoplasm"/>
    <property type="evidence" value="ECO:0007669"/>
    <property type="project" value="TreeGrafter"/>
</dbReference>
<dbReference type="PANTHER" id="PTHR46467">
    <property type="entry name" value="TETHER CONTAINING UBX DOMAIN FOR GLUT4"/>
    <property type="match status" value="1"/>
</dbReference>
<comment type="caution">
    <text evidence="3">The sequence shown here is derived from an EMBL/GenBank/DDBJ whole genome shotgun (WGS) entry which is preliminary data.</text>
</comment>
<feature type="region of interest" description="Disordered" evidence="1">
    <location>
        <begin position="550"/>
        <end position="584"/>
    </location>
</feature>
<gene>
    <name evidence="3" type="ORF">PENTCL1PPCAC_2185</name>
</gene>
<dbReference type="Gene3D" id="3.10.20.90">
    <property type="entry name" value="Phosphatidylinositol 3-kinase Catalytic Subunit, Chain A, domain 1"/>
    <property type="match status" value="1"/>
</dbReference>
<evidence type="ECO:0000256" key="1">
    <source>
        <dbReference type="SAM" id="MobiDB-lite"/>
    </source>
</evidence>
<protein>
    <recommendedName>
        <fullName evidence="2">TUG ubiquitin-like domain-containing protein</fullName>
    </recommendedName>
</protein>
<evidence type="ECO:0000313" key="4">
    <source>
        <dbReference type="Proteomes" id="UP001432027"/>
    </source>
</evidence>
<organism evidence="3 4">
    <name type="scientific">Pristionchus entomophagus</name>
    <dbReference type="NCBI Taxonomy" id="358040"/>
    <lineage>
        <taxon>Eukaryota</taxon>
        <taxon>Metazoa</taxon>
        <taxon>Ecdysozoa</taxon>
        <taxon>Nematoda</taxon>
        <taxon>Chromadorea</taxon>
        <taxon>Rhabditida</taxon>
        <taxon>Rhabditina</taxon>
        <taxon>Diplogasteromorpha</taxon>
        <taxon>Diplogasteroidea</taxon>
        <taxon>Neodiplogasteridae</taxon>
        <taxon>Pristionchus</taxon>
    </lineage>
</organism>
<dbReference type="GO" id="GO:0012506">
    <property type="term" value="C:vesicle membrane"/>
    <property type="evidence" value="ECO:0007669"/>
    <property type="project" value="TreeGrafter"/>
</dbReference>
<reference evidence="3" key="1">
    <citation type="submission" date="2023-10" db="EMBL/GenBank/DDBJ databases">
        <title>Genome assembly of Pristionchus species.</title>
        <authorList>
            <person name="Yoshida K."/>
            <person name="Sommer R.J."/>
        </authorList>
    </citation>
    <scope>NUCLEOTIDE SEQUENCE</scope>
    <source>
        <strain evidence="3">RS0144</strain>
    </source>
</reference>
<dbReference type="Proteomes" id="UP001432027">
    <property type="component" value="Unassembled WGS sequence"/>
</dbReference>
<dbReference type="GO" id="GO:0042593">
    <property type="term" value="P:glucose homeostasis"/>
    <property type="evidence" value="ECO:0007669"/>
    <property type="project" value="TreeGrafter"/>
</dbReference>
<sequence>QMSLTSVTVICPNARRVPIKVTPSTLLRKVLEEACLSNGFEPLGHELRHLKKALDLALPLRLAGLPNNATLDLVESIVGLTVQDVTIALQLPTARHEVKCKTSDSLLEVVRLVSESMGIDLISANEEGHPSCSYMNRQYRGELELSFRTLGSIGINGGRILIRYVRLHLDAEKLEEIERSINEEKCEKERLERKFENAKKENEARLRREEEEEKQIERLREEEERRQREEMERAAANPPLQMSIPDRLPTGPPMAPSDDGWAFDSPFVAPPPTVPSMTPPTVSSRAPVFRAPAPPPIVSPVRSARIEALEALLHNVNQDLSSRSGSSAIVDTVAEVGRIPVASVNDILSAGRMETEENKEPLPERCERRAVYFKREEQSDKSEEELGDEFFELTVDDIKNIQKGYKEVVRNQTQRALLPRSTLEERNKERKLTAWKHVIIRFRLPNEVVIQGSFLPHEPACHLHEFLSSMMNGSFSLRFINCKIEKGEKKTLVAMDLAPKATIVVSCGEVSINEETARKVSPDEAEDNSREWLSANSSYVPYAPTVSAEPANLAQKRAADMSPTSQRRAIPESLPTGPKWLKKK</sequence>
<accession>A0AAV5SIM4</accession>
<dbReference type="AlphaFoldDB" id="A0AAV5SIM4"/>
<evidence type="ECO:0000313" key="3">
    <source>
        <dbReference type="EMBL" id="GMS80010.1"/>
    </source>
</evidence>
<dbReference type="GO" id="GO:0005634">
    <property type="term" value="C:nucleus"/>
    <property type="evidence" value="ECO:0007669"/>
    <property type="project" value="TreeGrafter"/>
</dbReference>
<keyword evidence="4" id="KW-1185">Reference proteome</keyword>
<dbReference type="InterPro" id="IPR021569">
    <property type="entry name" value="TUG-UBL1"/>
</dbReference>
<feature type="compositionally biased region" description="Basic and acidic residues" evidence="1">
    <location>
        <begin position="198"/>
        <end position="233"/>
    </location>
</feature>